<dbReference type="GO" id="GO:0000981">
    <property type="term" value="F:DNA-binding transcription factor activity, RNA polymerase II-specific"/>
    <property type="evidence" value="ECO:0007669"/>
    <property type="project" value="InterPro"/>
</dbReference>
<dbReference type="PANTHER" id="PTHR38111">
    <property type="entry name" value="ZN(2)-C6 FUNGAL-TYPE DOMAIN-CONTAINING PROTEIN-RELATED"/>
    <property type="match status" value="1"/>
</dbReference>
<dbReference type="Pfam" id="PF00172">
    <property type="entry name" value="Zn_clus"/>
    <property type="match status" value="1"/>
</dbReference>
<dbReference type="PROSITE" id="PS00463">
    <property type="entry name" value="ZN2_CY6_FUNGAL_1"/>
    <property type="match status" value="1"/>
</dbReference>
<sequence length="696" mass="79002">MSQLPPPNVLDAFGLEGPLIHVPGGRGLCYQTSHGILLRPSDDDNESEYIATLCKSLFELHPVDYRVPRPIQASDARYVCDGWTAWEYLEGKATPQEQFDILMRACRAFHADVTRLPVDRPSFLSTRQNRFTEADLVTWEEKKLGDVDDVNSDVMATIQPILDQLLKLRQPFRQEIKNQLVHGDLTGNVLFNSETNKAPAIIDITLYWRPAEYAEAIIVADGLIWLNGDRELVEMFGTDHTRVQLLSSNRMVGVPSSRGCNSCRKAKKRCDQKQPKCGRCIRLGDECVGSGTRRFKFHQYKPDTQTTQLITPPAETPSNDTTRLTAEFISLMEIDDDRFGFEAYGPYFFADLPRRMGSNSALDTTTSAMIASFQAIRLRKTADKKTFSLYGKALRSLQGCLSDENQPVMLKLELVLMMMLCQVWLDNKHANKHRGVIAYLLKEAVSQGEMLHSGDIRAWCLQAIYAALCDPKVELGSWFWDVAVQDTIMTRPYHYQQNLYCFELGAIGDLPVFLRDPERYLYQLKCYYNILSQERLVMKKLYEEAMVATLPTDASPACRMKAIEYASGHAGLLVQAALIGPTLNAFGVLPDYKQDSHEICDDAVLLAHRCQTFRPCGASYVPELLKLVWASLDDGYRHEELEKLMDDYAEDVQGASYLEEAKSMRKRLDGLGWSNEQRFLEERNEEFETPPPCVIL</sequence>
<dbReference type="Proteomes" id="UP000547976">
    <property type="component" value="Unassembled WGS sequence"/>
</dbReference>
<keyword evidence="1" id="KW-0539">Nucleus</keyword>
<dbReference type="SUPFAM" id="SSF57701">
    <property type="entry name" value="Zn2/Cys6 DNA-binding domain"/>
    <property type="match status" value="1"/>
</dbReference>
<dbReference type="Gene3D" id="4.10.240.10">
    <property type="entry name" value="Zn(2)-C6 fungal-type DNA-binding domain"/>
    <property type="match status" value="1"/>
</dbReference>
<dbReference type="Pfam" id="PF01636">
    <property type="entry name" value="APH"/>
    <property type="match status" value="1"/>
</dbReference>
<dbReference type="AlphaFoldDB" id="A0A8H5Q748"/>
<dbReference type="SMART" id="SM00066">
    <property type="entry name" value="GAL4"/>
    <property type="match status" value="1"/>
</dbReference>
<dbReference type="CDD" id="cd00067">
    <property type="entry name" value="GAL4"/>
    <property type="match status" value="1"/>
</dbReference>
<name>A0A8H5Q748_GIBSU</name>
<dbReference type="InterPro" id="IPR002575">
    <property type="entry name" value="Aminoglycoside_PTrfase"/>
</dbReference>
<dbReference type="InterPro" id="IPR036864">
    <property type="entry name" value="Zn2-C6_fun-type_DNA-bd_sf"/>
</dbReference>
<protein>
    <recommendedName>
        <fullName evidence="2">Zn(2)-C6 fungal-type domain-containing protein</fullName>
    </recommendedName>
</protein>
<evidence type="ECO:0000313" key="4">
    <source>
        <dbReference type="Proteomes" id="UP000547976"/>
    </source>
</evidence>
<feature type="domain" description="Zn(2)-C6 fungal-type" evidence="2">
    <location>
        <begin position="259"/>
        <end position="288"/>
    </location>
</feature>
<gene>
    <name evidence="3" type="ORF">FSUBG_3678</name>
</gene>
<dbReference type="PROSITE" id="PS50048">
    <property type="entry name" value="ZN2_CY6_FUNGAL_2"/>
    <property type="match status" value="1"/>
</dbReference>
<evidence type="ECO:0000259" key="2">
    <source>
        <dbReference type="PROSITE" id="PS50048"/>
    </source>
</evidence>
<evidence type="ECO:0000313" key="3">
    <source>
        <dbReference type="EMBL" id="KAF5609897.1"/>
    </source>
</evidence>
<organism evidence="3 4">
    <name type="scientific">Gibberella subglutinans</name>
    <name type="common">Fusarium subglutinans</name>
    <dbReference type="NCBI Taxonomy" id="42677"/>
    <lineage>
        <taxon>Eukaryota</taxon>
        <taxon>Fungi</taxon>
        <taxon>Dikarya</taxon>
        <taxon>Ascomycota</taxon>
        <taxon>Pezizomycotina</taxon>
        <taxon>Sordariomycetes</taxon>
        <taxon>Hypocreomycetidae</taxon>
        <taxon>Hypocreales</taxon>
        <taxon>Nectriaceae</taxon>
        <taxon>Fusarium</taxon>
        <taxon>Fusarium fujikuroi species complex</taxon>
    </lineage>
</organism>
<dbReference type="InterPro" id="IPR011009">
    <property type="entry name" value="Kinase-like_dom_sf"/>
</dbReference>
<reference evidence="3 4" key="1">
    <citation type="submission" date="2020-05" db="EMBL/GenBank/DDBJ databases">
        <title>Identification and distribution of gene clusters putatively required for synthesis of sphingolipid metabolism inhibitors in phylogenetically diverse species of the filamentous fungus Fusarium.</title>
        <authorList>
            <person name="Kim H.-S."/>
            <person name="Busman M."/>
            <person name="Brown D.W."/>
            <person name="Divon H."/>
            <person name="Uhlig S."/>
            <person name="Proctor R.H."/>
        </authorList>
    </citation>
    <scope>NUCLEOTIDE SEQUENCE [LARGE SCALE GENOMIC DNA]</scope>
    <source>
        <strain evidence="3 4">NRRL 66333</strain>
    </source>
</reference>
<dbReference type="SUPFAM" id="SSF56112">
    <property type="entry name" value="Protein kinase-like (PK-like)"/>
    <property type="match status" value="1"/>
</dbReference>
<dbReference type="OrthoDB" id="4187105at2759"/>
<dbReference type="PANTHER" id="PTHR38111:SF11">
    <property type="entry name" value="TRANSCRIPTION FACTOR DOMAIN-CONTAINING PROTEIN-RELATED"/>
    <property type="match status" value="1"/>
</dbReference>
<dbReference type="InterPro" id="IPR001138">
    <property type="entry name" value="Zn2Cys6_DnaBD"/>
</dbReference>
<dbReference type="GO" id="GO:0008270">
    <property type="term" value="F:zinc ion binding"/>
    <property type="evidence" value="ECO:0007669"/>
    <property type="project" value="InterPro"/>
</dbReference>
<dbReference type="RefSeq" id="XP_036540793.1">
    <property type="nucleotide sequence ID" value="XM_036681584.1"/>
</dbReference>
<accession>A0A8H5Q748</accession>
<comment type="caution">
    <text evidence="3">The sequence shown here is derived from an EMBL/GenBank/DDBJ whole genome shotgun (WGS) entry which is preliminary data.</text>
</comment>
<dbReference type="EMBL" id="JAAOAV010000031">
    <property type="protein sequence ID" value="KAF5609897.1"/>
    <property type="molecule type" value="Genomic_DNA"/>
</dbReference>
<dbReference type="GeneID" id="59316302"/>
<keyword evidence="4" id="KW-1185">Reference proteome</keyword>
<proteinExistence type="predicted"/>
<dbReference type="InterPro" id="IPR053178">
    <property type="entry name" value="Osmoadaptation_assoc"/>
</dbReference>
<evidence type="ECO:0000256" key="1">
    <source>
        <dbReference type="ARBA" id="ARBA00023242"/>
    </source>
</evidence>